<dbReference type="OrthoDB" id="654191at2759"/>
<dbReference type="InterPro" id="IPR051435">
    <property type="entry name" value="RING_finger_E3_ubiq-ligases"/>
</dbReference>
<keyword evidence="7" id="KW-1185">Reference proteome</keyword>
<dbReference type="EMBL" id="PDUG01000001">
    <property type="protein sequence ID" value="PIC55190.1"/>
    <property type="molecule type" value="Genomic_DNA"/>
</dbReference>
<dbReference type="Proteomes" id="UP000230233">
    <property type="component" value="Chromosome I"/>
</dbReference>
<dbReference type="SUPFAM" id="SSF57850">
    <property type="entry name" value="RING/U-box"/>
    <property type="match status" value="1"/>
</dbReference>
<dbReference type="GO" id="GO:0008270">
    <property type="term" value="F:zinc ion binding"/>
    <property type="evidence" value="ECO:0007669"/>
    <property type="project" value="UniProtKB-KW"/>
</dbReference>
<sequence>MLGFKSCTSTVPRIRTPSCQVCLEPFDGKLHTPKILQCAHTVCLSCMNALEEQGRRRVPNLEQTMVSVSCPICRTITQTSRCCIRTNYQLIDVVEAYGMDASHSVAFVNCRQCEMVYHEKDINICTKCTPIDATTTASDLLSREVSLHQFAICSTCILNDHISNGHGFIRMLPLRIEMQREENARRIVAEQEKLAQVQLRFREQLEQTMAKWLEFGGNHDANMNLFRAAQTSFQQKVLFDKFSEEISKKSAHIEKLLGHIQGWSREMEPRGNATAMEEAEPNVGGANQHPEIRQFRAATPLNNQDNMVYYFEQ</sequence>
<dbReference type="InterPro" id="IPR001841">
    <property type="entry name" value="Znf_RING"/>
</dbReference>
<dbReference type="STRING" id="1611254.A0A2G5VU40"/>
<dbReference type="InterPro" id="IPR013083">
    <property type="entry name" value="Znf_RING/FYVE/PHD"/>
</dbReference>
<evidence type="ECO:0000259" key="5">
    <source>
        <dbReference type="PROSITE" id="PS50089"/>
    </source>
</evidence>
<organism evidence="6 7">
    <name type="scientific">Caenorhabditis nigoni</name>
    <dbReference type="NCBI Taxonomy" id="1611254"/>
    <lineage>
        <taxon>Eukaryota</taxon>
        <taxon>Metazoa</taxon>
        <taxon>Ecdysozoa</taxon>
        <taxon>Nematoda</taxon>
        <taxon>Chromadorea</taxon>
        <taxon>Rhabditida</taxon>
        <taxon>Rhabditina</taxon>
        <taxon>Rhabditomorpha</taxon>
        <taxon>Rhabditoidea</taxon>
        <taxon>Rhabditidae</taxon>
        <taxon>Peloderinae</taxon>
        <taxon>Caenorhabditis</taxon>
    </lineage>
</organism>
<feature type="domain" description="RING-type" evidence="5">
    <location>
        <begin position="19"/>
        <end position="74"/>
    </location>
</feature>
<keyword evidence="2 4" id="KW-0863">Zinc-finger</keyword>
<dbReference type="AlphaFoldDB" id="A0A2G5VU40"/>
<keyword evidence="1" id="KW-0479">Metal-binding</keyword>
<evidence type="ECO:0000313" key="6">
    <source>
        <dbReference type="EMBL" id="PIC55190.1"/>
    </source>
</evidence>
<dbReference type="PANTHER" id="PTHR22791:SF32">
    <property type="entry name" value="RING-TYPE DOMAIN-CONTAINING PROTEIN"/>
    <property type="match status" value="1"/>
</dbReference>
<dbReference type="SMART" id="SM00184">
    <property type="entry name" value="RING"/>
    <property type="match status" value="1"/>
</dbReference>
<dbReference type="InterPro" id="IPR027370">
    <property type="entry name" value="Znf-RING_euk"/>
</dbReference>
<keyword evidence="3" id="KW-0862">Zinc</keyword>
<evidence type="ECO:0000256" key="1">
    <source>
        <dbReference type="ARBA" id="ARBA00022723"/>
    </source>
</evidence>
<accession>A0A2G5VU40</accession>
<evidence type="ECO:0000256" key="4">
    <source>
        <dbReference type="PROSITE-ProRule" id="PRU00175"/>
    </source>
</evidence>
<dbReference type="PANTHER" id="PTHR22791">
    <property type="entry name" value="RING-TYPE DOMAIN-CONTAINING PROTEIN"/>
    <property type="match status" value="1"/>
</dbReference>
<dbReference type="Gene3D" id="3.30.40.10">
    <property type="entry name" value="Zinc/RING finger domain, C3HC4 (zinc finger)"/>
    <property type="match status" value="1"/>
</dbReference>
<dbReference type="PROSITE" id="PS00518">
    <property type="entry name" value="ZF_RING_1"/>
    <property type="match status" value="1"/>
</dbReference>
<dbReference type="Pfam" id="PF13445">
    <property type="entry name" value="zf-RING_UBOX"/>
    <property type="match status" value="1"/>
</dbReference>
<evidence type="ECO:0000313" key="7">
    <source>
        <dbReference type="Proteomes" id="UP000230233"/>
    </source>
</evidence>
<evidence type="ECO:0000256" key="2">
    <source>
        <dbReference type="ARBA" id="ARBA00022771"/>
    </source>
</evidence>
<dbReference type="GO" id="GO:0016567">
    <property type="term" value="P:protein ubiquitination"/>
    <property type="evidence" value="ECO:0007669"/>
    <property type="project" value="TreeGrafter"/>
</dbReference>
<dbReference type="GO" id="GO:0061630">
    <property type="term" value="F:ubiquitin protein ligase activity"/>
    <property type="evidence" value="ECO:0007669"/>
    <property type="project" value="TreeGrafter"/>
</dbReference>
<name>A0A2G5VU40_9PELO</name>
<dbReference type="PROSITE" id="PS50089">
    <property type="entry name" value="ZF_RING_2"/>
    <property type="match status" value="1"/>
</dbReference>
<gene>
    <name evidence="6" type="primary">Cni-Y51F10.2</name>
    <name evidence="6" type="synonym">Cnig_chr_I.g566</name>
    <name evidence="6" type="ORF">B9Z55_000566</name>
</gene>
<comment type="caution">
    <text evidence="6">The sequence shown here is derived from an EMBL/GenBank/DDBJ whole genome shotgun (WGS) entry which is preliminary data.</text>
</comment>
<reference evidence="7" key="1">
    <citation type="submission" date="2017-10" db="EMBL/GenBank/DDBJ databases">
        <title>Rapid genome shrinkage in a self-fertile nematode reveals novel sperm competition proteins.</title>
        <authorList>
            <person name="Yin D."/>
            <person name="Schwarz E.M."/>
            <person name="Thomas C.G."/>
            <person name="Felde R.L."/>
            <person name="Korf I.F."/>
            <person name="Cutter A.D."/>
            <person name="Schartner C.M."/>
            <person name="Ralston E.J."/>
            <person name="Meyer B.J."/>
            <person name="Haag E.S."/>
        </authorList>
    </citation>
    <scope>NUCLEOTIDE SEQUENCE [LARGE SCALE GENOMIC DNA]</scope>
    <source>
        <strain evidence="7">JU1422</strain>
    </source>
</reference>
<protein>
    <recommendedName>
        <fullName evidence="5">RING-type domain-containing protein</fullName>
    </recommendedName>
</protein>
<evidence type="ECO:0000256" key="3">
    <source>
        <dbReference type="ARBA" id="ARBA00022833"/>
    </source>
</evidence>
<proteinExistence type="predicted"/>
<dbReference type="InterPro" id="IPR017907">
    <property type="entry name" value="Znf_RING_CS"/>
</dbReference>